<protein>
    <recommendedName>
        <fullName evidence="3">DUF2332 domain-containing protein</fullName>
    </recommendedName>
</protein>
<accession>A0A0B8ZR36</accession>
<organism evidence="1 2">
    <name type="scientific">Novosphingobium subterraneum</name>
    <dbReference type="NCBI Taxonomy" id="48936"/>
    <lineage>
        <taxon>Bacteria</taxon>
        <taxon>Pseudomonadati</taxon>
        <taxon>Pseudomonadota</taxon>
        <taxon>Alphaproteobacteria</taxon>
        <taxon>Sphingomonadales</taxon>
        <taxon>Sphingomonadaceae</taxon>
        <taxon>Novosphingobium</taxon>
    </lineage>
</organism>
<dbReference type="EMBL" id="JRVC01000003">
    <property type="protein sequence ID" value="KHS48642.1"/>
    <property type="molecule type" value="Genomic_DNA"/>
</dbReference>
<reference evidence="1 2" key="1">
    <citation type="submission" date="2014-10" db="EMBL/GenBank/DDBJ databases">
        <title>Draft genome sequence of Novosphingobium subterraneum DSM 12447.</title>
        <authorList>
            <person name="Gan H.M."/>
            <person name="Gan H.Y."/>
            <person name="Savka M.A."/>
        </authorList>
    </citation>
    <scope>NUCLEOTIDE SEQUENCE [LARGE SCALE GENOMIC DNA]</scope>
    <source>
        <strain evidence="1 2">DSM 12447</strain>
    </source>
</reference>
<dbReference type="RefSeq" id="WP_039331546.1">
    <property type="nucleotide sequence ID" value="NZ_JRVC01000003.1"/>
</dbReference>
<dbReference type="PATRIC" id="fig|48936.3.peg.731"/>
<comment type="caution">
    <text evidence="1">The sequence shown here is derived from an EMBL/GenBank/DDBJ whole genome shotgun (WGS) entry which is preliminary data.</text>
</comment>
<evidence type="ECO:0008006" key="3">
    <source>
        <dbReference type="Google" id="ProtNLM"/>
    </source>
</evidence>
<dbReference type="Pfam" id="PF10094">
    <property type="entry name" value="DUF2332"/>
    <property type="match status" value="1"/>
</dbReference>
<name>A0A0B8ZR36_9SPHN</name>
<gene>
    <name evidence="1" type="ORF">NJ75_00724</name>
</gene>
<proteinExistence type="predicted"/>
<keyword evidence="2" id="KW-1185">Reference proteome</keyword>
<dbReference type="AlphaFoldDB" id="A0A0B8ZR36"/>
<sequence>MNPIMEIEQVAKAIEWQADHATNNGAPCTGRVVRAQLRLLDRETEVGRRIAAWPGKPLEDALPLRLAGGHHNLVLTGKDMRLAPVYRGEVTDQGQVDALVVAVTREHDAELLPWLDGPPQTNEAGRSASIMAALLWLSVRIGPRFELNELGASAGVNTMMERFFFDLGGMTTGPADSPMRIVPEWRGAPPPRAGVEIVGIRGCDRAPMNLADPEQALRLKSYVWAEVTERIGRIDAAIALAAQRAPDVVQMDAGDFVAERLAAPQEEDTTRVIFHSIVWQYLPAETRARIEALMAQAGAKADASRRLAWVMLETNRQTFRHELTVRHWPGGEEPALLGTAHAHGAWVEFTA</sequence>
<dbReference type="PIRSF" id="PIRSF012608">
    <property type="entry name" value="UCP012608"/>
    <property type="match status" value="1"/>
</dbReference>
<evidence type="ECO:0000313" key="1">
    <source>
        <dbReference type="EMBL" id="KHS48642.1"/>
    </source>
</evidence>
<dbReference type="STRING" id="48936.NJ75_00724"/>
<dbReference type="InterPro" id="IPR011200">
    <property type="entry name" value="UCP012608"/>
</dbReference>
<evidence type="ECO:0000313" key="2">
    <source>
        <dbReference type="Proteomes" id="UP000031338"/>
    </source>
</evidence>
<dbReference type="Proteomes" id="UP000031338">
    <property type="component" value="Unassembled WGS sequence"/>
</dbReference>